<dbReference type="Proteomes" id="UP000479526">
    <property type="component" value="Unassembled WGS sequence"/>
</dbReference>
<accession>A0A7C9NEB4</accession>
<dbReference type="InterPro" id="IPR025331">
    <property type="entry name" value="TNT"/>
</dbReference>
<proteinExistence type="predicted"/>
<protein>
    <submittedName>
        <fullName evidence="3">Glycohydrolase toxin TNT-related protein</fullName>
    </submittedName>
</protein>
<keyword evidence="3" id="KW-0378">Hydrolase</keyword>
<gene>
    <name evidence="3" type="ORF">GT755_13165</name>
</gene>
<keyword evidence="4" id="KW-1185">Reference proteome</keyword>
<dbReference type="RefSeq" id="WP_161479953.1">
    <property type="nucleotide sequence ID" value="NZ_WXEW01000003.1"/>
</dbReference>
<comment type="caution">
    <text evidence="3">The sequence shown here is derived from an EMBL/GenBank/DDBJ whole genome shotgun (WGS) entry which is preliminary data.</text>
</comment>
<dbReference type="Pfam" id="PF14021">
    <property type="entry name" value="TNT"/>
    <property type="match status" value="1"/>
</dbReference>
<feature type="region of interest" description="Disordered" evidence="1">
    <location>
        <begin position="1"/>
        <end position="31"/>
    </location>
</feature>
<sequence>MGGTAAYAENAVQPKSSPTLRPSAPPPKKMAHNRIPQNIGQICGAPYVTGDPDLGPVRLPRSGYLGALVRGYVPMGGLKPQHFLSRYWNYGVNDYRYPPNSGFALSGNYPNGRLLSKTTFLQIGMKLDRFGGYGGAFFAPMGDAFAKRALPPRNLNTNPQDPAHPCNYHVFRVLKSFRVDVGPVSPAFQQPGGGTQYHVLSKYIPEAPQSNEEVPVSWLLQNGYLQELTPPDQRTSMRRS</sequence>
<name>A0A7C9NEB4_9ACTN</name>
<evidence type="ECO:0000256" key="1">
    <source>
        <dbReference type="SAM" id="MobiDB-lite"/>
    </source>
</evidence>
<evidence type="ECO:0000259" key="2">
    <source>
        <dbReference type="Pfam" id="PF14021"/>
    </source>
</evidence>
<dbReference type="InterPro" id="IPR053024">
    <property type="entry name" value="Fungal_surface_NADase"/>
</dbReference>
<evidence type="ECO:0000313" key="3">
    <source>
        <dbReference type="EMBL" id="NAS22635.1"/>
    </source>
</evidence>
<dbReference type="GO" id="GO:0050135">
    <property type="term" value="F:NADP+ nucleosidase activity"/>
    <property type="evidence" value="ECO:0007669"/>
    <property type="project" value="InterPro"/>
</dbReference>
<dbReference type="PANTHER" id="PTHR42059">
    <property type="entry name" value="TNT DOMAIN-CONTAINING PROTEIN"/>
    <property type="match status" value="1"/>
</dbReference>
<dbReference type="AlphaFoldDB" id="A0A7C9NEB4"/>
<reference evidence="3 4" key="1">
    <citation type="submission" date="2020-01" db="EMBL/GenBank/DDBJ databases">
        <title>Herbidospora sp. NEAU-GS84 nov., a novel actinomycete isolated from soil.</title>
        <authorList>
            <person name="Han L."/>
        </authorList>
    </citation>
    <scope>NUCLEOTIDE SEQUENCE [LARGE SCALE GENOMIC DNA]</scope>
    <source>
        <strain evidence="3 4">NEAU-GS84</strain>
    </source>
</reference>
<evidence type="ECO:0000313" key="4">
    <source>
        <dbReference type="Proteomes" id="UP000479526"/>
    </source>
</evidence>
<dbReference type="PANTHER" id="PTHR42059:SF1">
    <property type="entry name" value="TNT DOMAIN-CONTAINING PROTEIN"/>
    <property type="match status" value="1"/>
</dbReference>
<dbReference type="EMBL" id="WXEW01000003">
    <property type="protein sequence ID" value="NAS22635.1"/>
    <property type="molecule type" value="Genomic_DNA"/>
</dbReference>
<organism evidence="3 4">
    <name type="scientific">Herbidospora solisilvae</name>
    <dbReference type="NCBI Taxonomy" id="2696284"/>
    <lineage>
        <taxon>Bacteria</taxon>
        <taxon>Bacillati</taxon>
        <taxon>Actinomycetota</taxon>
        <taxon>Actinomycetes</taxon>
        <taxon>Streptosporangiales</taxon>
        <taxon>Streptosporangiaceae</taxon>
        <taxon>Herbidospora</taxon>
    </lineage>
</organism>
<feature type="domain" description="TNT" evidence="2">
    <location>
        <begin position="121"/>
        <end position="227"/>
    </location>
</feature>